<name>A0A173T417_9FIRM</name>
<dbReference type="OrthoDB" id="1830148at2"/>
<dbReference type="Proteomes" id="UP000095597">
    <property type="component" value="Unassembled WGS sequence"/>
</dbReference>
<gene>
    <name evidence="1" type="ORF">ERS852573_01380</name>
</gene>
<evidence type="ECO:0000313" key="2">
    <source>
        <dbReference type="Proteomes" id="UP000095597"/>
    </source>
</evidence>
<dbReference type="EMBL" id="CYXO01000006">
    <property type="protein sequence ID" value="CUM97431.1"/>
    <property type="molecule type" value="Genomic_DNA"/>
</dbReference>
<evidence type="ECO:0000313" key="1">
    <source>
        <dbReference type="EMBL" id="CUM97431.1"/>
    </source>
</evidence>
<protein>
    <recommendedName>
        <fullName evidence="3">Tranposon-transfer assisting protein</fullName>
    </recommendedName>
</protein>
<dbReference type="InterPro" id="IPR041965">
    <property type="entry name" value="TTRAP_sf"/>
</dbReference>
<dbReference type="AlphaFoldDB" id="A0A173T417"/>
<evidence type="ECO:0008006" key="3">
    <source>
        <dbReference type="Google" id="ProtNLM"/>
    </source>
</evidence>
<organism evidence="1 2">
    <name type="scientific">Dorea longicatena</name>
    <dbReference type="NCBI Taxonomy" id="88431"/>
    <lineage>
        <taxon>Bacteria</taxon>
        <taxon>Bacillati</taxon>
        <taxon>Bacillota</taxon>
        <taxon>Clostridia</taxon>
        <taxon>Lachnospirales</taxon>
        <taxon>Lachnospiraceae</taxon>
        <taxon>Dorea</taxon>
    </lineage>
</organism>
<sequence length="83" mass="9591">MMDLAMNFDTDECLVTAMFDKGNRNDTMEAIDNIIPFLKGDADMIGLVCNTIRKLFCMSDEGYEIFLMDLEDYKAELEEEDEE</sequence>
<proteinExistence type="predicted"/>
<dbReference type="Pfam" id="PF14203">
    <property type="entry name" value="TTRAP"/>
    <property type="match status" value="1"/>
</dbReference>
<dbReference type="InterPro" id="IPR025468">
    <property type="entry name" value="TTRAP"/>
</dbReference>
<accession>A0A173T417</accession>
<dbReference type="Gene3D" id="1.10.10.1850">
    <property type="entry name" value="Sporulation protein-like"/>
    <property type="match status" value="1"/>
</dbReference>
<dbReference type="RefSeq" id="WP_055056601.1">
    <property type="nucleotide sequence ID" value="NZ_CYXO01000006.1"/>
</dbReference>
<reference evidence="1 2" key="1">
    <citation type="submission" date="2015-09" db="EMBL/GenBank/DDBJ databases">
        <authorList>
            <consortium name="Pathogen Informatics"/>
        </authorList>
    </citation>
    <scope>NUCLEOTIDE SEQUENCE [LARGE SCALE GENOMIC DNA]</scope>
    <source>
        <strain evidence="1 2">2789STDY5834961</strain>
    </source>
</reference>